<organism evidence="2 3">
    <name type="scientific">Mediterraneibacter catenae</name>
    <dbReference type="NCBI Taxonomy" id="2594882"/>
    <lineage>
        <taxon>Bacteria</taxon>
        <taxon>Bacillati</taxon>
        <taxon>Bacillota</taxon>
        <taxon>Clostridia</taxon>
        <taxon>Lachnospirales</taxon>
        <taxon>Lachnospiraceae</taxon>
        <taxon>Mediterraneibacter</taxon>
    </lineage>
</organism>
<accession>A0A5M9HVD3</accession>
<dbReference type="PANTHER" id="PTHR43236:SF1">
    <property type="entry name" value="BLL7220 PROTEIN"/>
    <property type="match status" value="1"/>
</dbReference>
<evidence type="ECO:0000313" key="2">
    <source>
        <dbReference type="EMBL" id="KAA8500954.1"/>
    </source>
</evidence>
<comment type="caution">
    <text evidence="2">The sequence shown here is derived from an EMBL/GenBank/DDBJ whole genome shotgun (WGS) entry which is preliminary data.</text>
</comment>
<protein>
    <submittedName>
        <fullName evidence="2">ImmA/IrrE family metallo-endopeptidase</fullName>
    </submittedName>
</protein>
<name>A0A5M9HVD3_9FIRM</name>
<dbReference type="Gene3D" id="1.10.10.2910">
    <property type="match status" value="1"/>
</dbReference>
<sequence length="143" mass="16447">MNVIVIESDRFKSLKGFCFISCQTTYVVVNTFLADAVKQIVAAHELAHIILHRNQLKIAPMKDTVLYDMASQTEYEANLFAADLLLDDEEIHKLSQDEDMDYFNMCKALYVTPDFMSFKLFSLIRRGHAYNLPQGINSRFLAK</sequence>
<dbReference type="Proteomes" id="UP000322025">
    <property type="component" value="Unassembled WGS sequence"/>
</dbReference>
<evidence type="ECO:0000259" key="1">
    <source>
        <dbReference type="Pfam" id="PF06114"/>
    </source>
</evidence>
<proteinExistence type="predicted"/>
<dbReference type="InterPro" id="IPR010359">
    <property type="entry name" value="IrrE_HExxH"/>
</dbReference>
<dbReference type="EMBL" id="VMSO01000014">
    <property type="protein sequence ID" value="KAA8500954.1"/>
    <property type="molecule type" value="Genomic_DNA"/>
</dbReference>
<keyword evidence="3" id="KW-1185">Reference proteome</keyword>
<dbReference type="PANTHER" id="PTHR43236">
    <property type="entry name" value="ANTITOXIN HIGA1"/>
    <property type="match status" value="1"/>
</dbReference>
<dbReference type="OrthoDB" id="9816277at2"/>
<feature type="domain" description="IrrE N-terminal-like" evidence="1">
    <location>
        <begin position="15"/>
        <end position="104"/>
    </location>
</feature>
<gene>
    <name evidence="2" type="ORF">FNY66_10930</name>
</gene>
<reference evidence="2 3" key="1">
    <citation type="submission" date="2019-07" db="EMBL/GenBank/DDBJ databases">
        <authorList>
            <person name="Wongkuna S."/>
            <person name="Scaria J."/>
        </authorList>
    </citation>
    <scope>NUCLEOTIDE SEQUENCE [LARGE SCALE GENOMIC DNA]</scope>
    <source>
        <strain evidence="2 3">SW178</strain>
    </source>
</reference>
<dbReference type="Pfam" id="PF06114">
    <property type="entry name" value="Peptidase_M78"/>
    <property type="match status" value="1"/>
</dbReference>
<dbReference type="InterPro" id="IPR052345">
    <property type="entry name" value="Rad_response_metalloprotease"/>
</dbReference>
<dbReference type="RefSeq" id="WP_150311176.1">
    <property type="nucleotide sequence ID" value="NZ_VMSO01000014.1"/>
</dbReference>
<dbReference type="AlphaFoldDB" id="A0A5M9HVD3"/>
<evidence type="ECO:0000313" key="3">
    <source>
        <dbReference type="Proteomes" id="UP000322025"/>
    </source>
</evidence>